<name>A0ABN3QJX3_9ACTN</name>
<dbReference type="InterPro" id="IPR050416">
    <property type="entry name" value="FAD-linked_Oxidoreductase"/>
</dbReference>
<dbReference type="PANTHER" id="PTHR42973">
    <property type="entry name" value="BINDING OXIDOREDUCTASE, PUTATIVE (AFU_ORTHOLOGUE AFUA_1G17690)-RELATED"/>
    <property type="match status" value="1"/>
</dbReference>
<reference evidence="7 8" key="1">
    <citation type="journal article" date="2019" name="Int. J. Syst. Evol. Microbiol.">
        <title>The Global Catalogue of Microorganisms (GCM) 10K type strain sequencing project: providing services to taxonomists for standard genome sequencing and annotation.</title>
        <authorList>
            <consortium name="The Broad Institute Genomics Platform"/>
            <consortium name="The Broad Institute Genome Sequencing Center for Infectious Disease"/>
            <person name="Wu L."/>
            <person name="Ma J."/>
        </authorList>
    </citation>
    <scope>NUCLEOTIDE SEQUENCE [LARGE SCALE GENOMIC DNA]</scope>
    <source>
        <strain evidence="7 8">JCM 6833</strain>
    </source>
</reference>
<dbReference type="InterPro" id="IPR016169">
    <property type="entry name" value="FAD-bd_PCMH_sub2"/>
</dbReference>
<keyword evidence="5" id="KW-0560">Oxidoreductase</keyword>
<evidence type="ECO:0000256" key="5">
    <source>
        <dbReference type="ARBA" id="ARBA00023002"/>
    </source>
</evidence>
<keyword evidence="4" id="KW-0274">FAD</keyword>
<dbReference type="PROSITE" id="PS00862">
    <property type="entry name" value="OX2_COVAL_FAD"/>
    <property type="match status" value="1"/>
</dbReference>
<dbReference type="InterPro" id="IPR016166">
    <property type="entry name" value="FAD-bd_PCMH"/>
</dbReference>
<comment type="cofactor">
    <cofactor evidence="1">
        <name>FAD</name>
        <dbReference type="ChEBI" id="CHEBI:57692"/>
    </cofactor>
</comment>
<dbReference type="InterPro" id="IPR006094">
    <property type="entry name" value="Oxid_FAD_bind_N"/>
</dbReference>
<evidence type="ECO:0000256" key="1">
    <source>
        <dbReference type="ARBA" id="ARBA00001974"/>
    </source>
</evidence>
<keyword evidence="8" id="KW-1185">Reference proteome</keyword>
<dbReference type="PANTHER" id="PTHR42973:SF39">
    <property type="entry name" value="FAD-BINDING PCMH-TYPE DOMAIN-CONTAINING PROTEIN"/>
    <property type="match status" value="1"/>
</dbReference>
<accession>A0ABN3QJX3</accession>
<evidence type="ECO:0000313" key="8">
    <source>
        <dbReference type="Proteomes" id="UP001501509"/>
    </source>
</evidence>
<dbReference type="EMBL" id="BAAATD010000014">
    <property type="protein sequence ID" value="GAA2628448.1"/>
    <property type="molecule type" value="Genomic_DNA"/>
</dbReference>
<dbReference type="InterPro" id="IPR016167">
    <property type="entry name" value="FAD-bd_PCMH_sub1"/>
</dbReference>
<evidence type="ECO:0000256" key="2">
    <source>
        <dbReference type="ARBA" id="ARBA00005466"/>
    </source>
</evidence>
<gene>
    <name evidence="7" type="ORF">GCM10010411_77170</name>
</gene>
<evidence type="ECO:0000256" key="4">
    <source>
        <dbReference type="ARBA" id="ARBA00022827"/>
    </source>
</evidence>
<organism evidence="7 8">
    <name type="scientific">Actinomadura fulvescens</name>
    <dbReference type="NCBI Taxonomy" id="46160"/>
    <lineage>
        <taxon>Bacteria</taxon>
        <taxon>Bacillati</taxon>
        <taxon>Actinomycetota</taxon>
        <taxon>Actinomycetes</taxon>
        <taxon>Streptosporangiales</taxon>
        <taxon>Thermomonosporaceae</taxon>
        <taxon>Actinomadura</taxon>
    </lineage>
</organism>
<dbReference type="InterPro" id="IPR006093">
    <property type="entry name" value="Oxy_OxRdtase_FAD_BS"/>
</dbReference>
<dbReference type="Pfam" id="PF08031">
    <property type="entry name" value="BBE"/>
    <property type="match status" value="1"/>
</dbReference>
<dbReference type="Proteomes" id="UP001501509">
    <property type="component" value="Unassembled WGS sequence"/>
</dbReference>
<dbReference type="Gene3D" id="3.30.43.10">
    <property type="entry name" value="Uridine Diphospho-n-acetylenolpyruvylglucosamine Reductase, domain 2"/>
    <property type="match status" value="1"/>
</dbReference>
<evidence type="ECO:0000259" key="6">
    <source>
        <dbReference type="PROSITE" id="PS51387"/>
    </source>
</evidence>
<evidence type="ECO:0000313" key="7">
    <source>
        <dbReference type="EMBL" id="GAA2628448.1"/>
    </source>
</evidence>
<dbReference type="SUPFAM" id="SSF56176">
    <property type="entry name" value="FAD-binding/transporter-associated domain-like"/>
    <property type="match status" value="1"/>
</dbReference>
<feature type="domain" description="FAD-binding PCMH-type" evidence="6">
    <location>
        <begin position="27"/>
        <end position="195"/>
    </location>
</feature>
<dbReference type="Gene3D" id="3.40.462.20">
    <property type="match status" value="1"/>
</dbReference>
<dbReference type="InterPro" id="IPR012951">
    <property type="entry name" value="BBE"/>
</dbReference>
<dbReference type="InterPro" id="IPR016164">
    <property type="entry name" value="FAD-linked_Oxase-like_C"/>
</dbReference>
<dbReference type="InterPro" id="IPR036318">
    <property type="entry name" value="FAD-bd_PCMH-like_sf"/>
</dbReference>
<sequence length="458" mass="49669">MAVNGQVITPDHPDYEQARQIADPRFAAVRPAAVVRCAGTGDVRRTLAFARTHRLPLHLRSGGHSYAGYSTGPGLVVDVSPLHHITVDAELATVGAGATSGRVARELDAHERIVPLGACPGVGIAGLTLGGGLGAVGRAYGLTMHNLREAEVVLADGRVVTCGPRSHPDLFWALRGAGAGNFGVVTRLRFATHPAPELHSHVLVWTLPHAARVVEAWQRWTPALPDTVSSQTVIQSARRRVIVTLVELHPPKPASPAPGYAAPLLDRLVDDIGAAPDLHHHTTSRYPRAIEFLREHTTPSAEGAPACQFHADDLLTRPIPPHALPTFIGDFLTDPPPTHHLSLGIDLLGGAYDTGPPTAWAHRGCLFDLRYSITVTRPAQMRTVLAARDRLCRLWAELRPVASGHSYQNHLWPALPDWQRAYYGPHVRRLRQIKAAYDPDNLFRFPHSLGSGILKKSL</sequence>
<keyword evidence="3" id="KW-0285">Flavoprotein</keyword>
<proteinExistence type="inferred from homology"/>
<dbReference type="Pfam" id="PF01565">
    <property type="entry name" value="FAD_binding_4"/>
    <property type="match status" value="1"/>
</dbReference>
<evidence type="ECO:0000256" key="3">
    <source>
        <dbReference type="ARBA" id="ARBA00022630"/>
    </source>
</evidence>
<comment type="similarity">
    <text evidence="2">Belongs to the oxygen-dependent FAD-linked oxidoreductase family.</text>
</comment>
<comment type="caution">
    <text evidence="7">The sequence shown here is derived from an EMBL/GenBank/DDBJ whole genome shotgun (WGS) entry which is preliminary data.</text>
</comment>
<protein>
    <submittedName>
        <fullName evidence="7">FAD-binding oxidoreductase</fullName>
    </submittedName>
</protein>
<dbReference type="PROSITE" id="PS51387">
    <property type="entry name" value="FAD_PCMH"/>
    <property type="match status" value="1"/>
</dbReference>
<dbReference type="Gene3D" id="3.30.465.10">
    <property type="match status" value="1"/>
</dbReference>
<dbReference type="SUPFAM" id="SSF55103">
    <property type="entry name" value="FAD-linked oxidases, C-terminal domain"/>
    <property type="match status" value="1"/>
</dbReference>